<evidence type="ECO:0000259" key="4">
    <source>
        <dbReference type="Pfam" id="PF08125"/>
    </source>
</evidence>
<keyword evidence="2" id="KW-0520">NAD</keyword>
<evidence type="ECO:0000256" key="1">
    <source>
        <dbReference type="ARBA" id="ARBA00023002"/>
    </source>
</evidence>
<dbReference type="InterPro" id="IPR036291">
    <property type="entry name" value="NAD(P)-bd_dom_sf"/>
</dbReference>
<gene>
    <name evidence="5" type="ORF">DS2_16454</name>
</gene>
<dbReference type="InterPro" id="IPR008927">
    <property type="entry name" value="6-PGluconate_DH-like_C_sf"/>
</dbReference>
<sequence>MNVNKLPNESALTLSNQTLAQVPSFVDTPNYDRSAVEAGIVHIGVGGFHRAHQAVYCNELLKLANNNQWGICGIGLFEANRHLSQVLNQQDGLYTLLVRHPDGKVEHQIIGSLVEFILAPGNKQQAIDKLAAAQTKIISLTITEGGYNVNPADGTFNFENPDVQHDLAHPADPVTAFGYLAAGLKRRRDNNLPGVTILSCDNVQHNGDVAKKMLLSFIQKLDAELAQWVTEHVTFPNSMVDRITPQTTGEDIQYVEQLGVADEWPITCEPFMQWVIEDKFAQGRPNWDLVGAQFVDNVSPYEKMKLRLLNAGHSVLGILGALEGFATINDCVADATFSQFLLAYLDKEATATLEPVPGIDLTEYKKTVLARFANPNIQDSVGRICSESSAKIPKFILEAAVENSQNKQNVTLAALVIAAWCYTCDKQVDKLGNKINIQDEMTAQLTLAARGTNADVLSFLKLTSVFGDIVKNDHFVNAYIQAVHDVYTAKASVKALMQNQLNHME</sequence>
<dbReference type="InterPro" id="IPR000669">
    <property type="entry name" value="Mannitol_DH"/>
</dbReference>
<accession>W7Q779</accession>
<dbReference type="InterPro" id="IPR013118">
    <property type="entry name" value="Mannitol_DH_C"/>
</dbReference>
<organism evidence="5 6">
    <name type="scientific">Catenovulum agarivorans DS-2</name>
    <dbReference type="NCBI Taxonomy" id="1328313"/>
    <lineage>
        <taxon>Bacteria</taxon>
        <taxon>Pseudomonadati</taxon>
        <taxon>Pseudomonadota</taxon>
        <taxon>Gammaproteobacteria</taxon>
        <taxon>Alteromonadales</taxon>
        <taxon>Alteromonadaceae</taxon>
        <taxon>Catenovulum</taxon>
    </lineage>
</organism>
<dbReference type="Pfam" id="PF08125">
    <property type="entry name" value="Mannitol_dh_C"/>
    <property type="match status" value="1"/>
</dbReference>
<keyword evidence="1" id="KW-0560">Oxidoreductase</keyword>
<dbReference type="GO" id="GO:0016616">
    <property type="term" value="F:oxidoreductase activity, acting on the CH-OH group of donors, NAD or NADP as acceptor"/>
    <property type="evidence" value="ECO:0007669"/>
    <property type="project" value="TreeGrafter"/>
</dbReference>
<dbReference type="InterPro" id="IPR013131">
    <property type="entry name" value="Mannitol_DH_N"/>
</dbReference>
<name>W7Q779_9ALTE</name>
<protein>
    <submittedName>
        <fullName evidence="5">D-mannonate oxidoreductase</fullName>
    </submittedName>
</protein>
<dbReference type="RefSeq" id="WP_035016005.1">
    <property type="nucleotide sequence ID" value="NZ_ARZY01000041.1"/>
</dbReference>
<feature type="domain" description="Mannitol dehydrogenase N-terminal" evidence="3">
    <location>
        <begin position="39"/>
        <end position="288"/>
    </location>
</feature>
<dbReference type="OrthoDB" id="271711at2"/>
<reference evidence="5 6" key="1">
    <citation type="journal article" date="2014" name="Genome Announc.">
        <title>Draft Genome Sequence of the Agar-Degrading Bacterium Catenovulum sp. Strain DS-2, Isolated from Intestines of Haliotis diversicolor.</title>
        <authorList>
            <person name="Shan D."/>
            <person name="Li X."/>
            <person name="Gu Z."/>
            <person name="Wei G."/>
            <person name="Gao Z."/>
            <person name="Shao Z."/>
        </authorList>
    </citation>
    <scope>NUCLEOTIDE SEQUENCE [LARGE SCALE GENOMIC DNA]</scope>
    <source>
        <strain evidence="5 6">DS-2</strain>
    </source>
</reference>
<dbReference type="Proteomes" id="UP000019276">
    <property type="component" value="Unassembled WGS sequence"/>
</dbReference>
<dbReference type="InterPro" id="IPR023027">
    <property type="entry name" value="Mannitol_DH_CS"/>
</dbReference>
<dbReference type="Pfam" id="PF01232">
    <property type="entry name" value="Mannitol_dh"/>
    <property type="match status" value="1"/>
</dbReference>
<feature type="domain" description="Mannitol dehydrogenase C-terminal" evidence="4">
    <location>
        <begin position="297"/>
        <end position="486"/>
    </location>
</feature>
<dbReference type="AlphaFoldDB" id="W7Q779"/>
<dbReference type="STRING" id="1328313.DS2_16454"/>
<keyword evidence="6" id="KW-1185">Reference proteome</keyword>
<evidence type="ECO:0000256" key="2">
    <source>
        <dbReference type="ARBA" id="ARBA00023027"/>
    </source>
</evidence>
<dbReference type="EMBL" id="ARZY01000041">
    <property type="protein sequence ID" value="EWH08624.1"/>
    <property type="molecule type" value="Genomic_DNA"/>
</dbReference>
<evidence type="ECO:0000259" key="3">
    <source>
        <dbReference type="Pfam" id="PF01232"/>
    </source>
</evidence>
<comment type="caution">
    <text evidence="5">The sequence shown here is derived from an EMBL/GenBank/DDBJ whole genome shotgun (WGS) entry which is preliminary data.</text>
</comment>
<dbReference type="eggNOG" id="COG0246">
    <property type="taxonomic scope" value="Bacteria"/>
</dbReference>
<dbReference type="GO" id="GO:0019594">
    <property type="term" value="P:mannitol metabolic process"/>
    <property type="evidence" value="ECO:0007669"/>
    <property type="project" value="InterPro"/>
</dbReference>
<dbReference type="SUPFAM" id="SSF48179">
    <property type="entry name" value="6-phosphogluconate dehydrogenase C-terminal domain-like"/>
    <property type="match status" value="1"/>
</dbReference>
<proteinExistence type="predicted"/>
<dbReference type="SUPFAM" id="SSF51735">
    <property type="entry name" value="NAD(P)-binding Rossmann-fold domains"/>
    <property type="match status" value="1"/>
</dbReference>
<dbReference type="Gene3D" id="1.10.1040.10">
    <property type="entry name" value="N-(1-d-carboxylethyl)-l-norvaline Dehydrogenase, domain 2"/>
    <property type="match status" value="1"/>
</dbReference>
<dbReference type="Gene3D" id="3.40.50.720">
    <property type="entry name" value="NAD(P)-binding Rossmann-like Domain"/>
    <property type="match status" value="1"/>
</dbReference>
<dbReference type="InterPro" id="IPR050988">
    <property type="entry name" value="Mannitol_DH/Oxidoreductase"/>
</dbReference>
<dbReference type="PROSITE" id="PS00974">
    <property type="entry name" value="MANNITOL_DHGENASE"/>
    <property type="match status" value="1"/>
</dbReference>
<evidence type="ECO:0000313" key="6">
    <source>
        <dbReference type="Proteomes" id="UP000019276"/>
    </source>
</evidence>
<dbReference type="PRINTS" id="PR00084">
    <property type="entry name" value="MTLDHDRGNASE"/>
</dbReference>
<dbReference type="PANTHER" id="PTHR43362:SF1">
    <property type="entry name" value="MANNITOL DEHYDROGENASE 2-RELATED"/>
    <property type="match status" value="1"/>
</dbReference>
<dbReference type="PANTHER" id="PTHR43362">
    <property type="entry name" value="MANNITOL DEHYDROGENASE DSF1-RELATED"/>
    <property type="match status" value="1"/>
</dbReference>
<evidence type="ECO:0000313" key="5">
    <source>
        <dbReference type="EMBL" id="EWH08624.1"/>
    </source>
</evidence>
<dbReference type="InterPro" id="IPR013328">
    <property type="entry name" value="6PGD_dom2"/>
</dbReference>
<dbReference type="PATRIC" id="fig|1328313.3.peg.3362"/>